<dbReference type="EMBL" id="JWZX01002783">
    <property type="protein sequence ID" value="KOO26927.1"/>
    <property type="molecule type" value="Genomic_DNA"/>
</dbReference>
<evidence type="ECO:0000313" key="8">
    <source>
        <dbReference type="EMBL" id="KOO26927.1"/>
    </source>
</evidence>
<dbReference type="PANTHER" id="PTHR31645:SF0">
    <property type="entry name" value="OLIGOPEPTIDE TRANSPORTER YGL114W-RELATED"/>
    <property type="match status" value="1"/>
</dbReference>
<dbReference type="Pfam" id="PF03169">
    <property type="entry name" value="OPT"/>
    <property type="match status" value="1"/>
</dbReference>
<evidence type="ECO:0000256" key="2">
    <source>
        <dbReference type="ARBA" id="ARBA00022448"/>
    </source>
</evidence>
<keyword evidence="2" id="KW-0813">Transport</keyword>
<gene>
    <name evidence="8" type="ORF">Ctob_003902</name>
</gene>
<feature type="transmembrane region" description="Helical" evidence="7">
    <location>
        <begin position="385"/>
        <end position="406"/>
    </location>
</feature>
<evidence type="ECO:0000313" key="9">
    <source>
        <dbReference type="Proteomes" id="UP000037460"/>
    </source>
</evidence>
<feature type="transmembrane region" description="Helical" evidence="7">
    <location>
        <begin position="495"/>
        <end position="516"/>
    </location>
</feature>
<evidence type="ECO:0000256" key="3">
    <source>
        <dbReference type="ARBA" id="ARBA00022692"/>
    </source>
</evidence>
<dbReference type="PANTHER" id="PTHR31645">
    <property type="entry name" value="OLIGOPEPTIDE TRANSPORTER YGL114W-RELATED"/>
    <property type="match status" value="1"/>
</dbReference>
<dbReference type="InterPro" id="IPR004813">
    <property type="entry name" value="OPT"/>
</dbReference>
<feature type="region of interest" description="Disordered" evidence="6">
    <location>
        <begin position="1"/>
        <end position="23"/>
    </location>
</feature>
<feature type="transmembrane region" description="Helical" evidence="7">
    <location>
        <begin position="145"/>
        <end position="162"/>
    </location>
</feature>
<keyword evidence="3 7" id="KW-0812">Transmembrane</keyword>
<dbReference type="InterPro" id="IPR045035">
    <property type="entry name" value="YSL-like"/>
</dbReference>
<keyword evidence="9" id="KW-1185">Reference proteome</keyword>
<dbReference type="AlphaFoldDB" id="A0A0M0JKS1"/>
<evidence type="ECO:0000256" key="6">
    <source>
        <dbReference type="SAM" id="MobiDB-lite"/>
    </source>
</evidence>
<feature type="transmembrane region" description="Helical" evidence="7">
    <location>
        <begin position="281"/>
        <end position="299"/>
    </location>
</feature>
<protein>
    <submittedName>
        <fullName evidence="8">Oligopeptide transporter</fullName>
    </submittedName>
</protein>
<dbReference type="OrthoDB" id="627262at2759"/>
<sequence>MGEGRSLVGNKNSDSESDDVEAVEERPWRQLLWHKGRDPAGPQLTVRAVFVGLTVGVLLCFTNMYFGLQTGWVTMGSIQCALLGYGMFRPFKASLMPPFGPLENVVVQTVGVATATLPLAGGFIGILPALGMLNPPVVLSVGEQLAWGAALTYFGIFFAVPLRRQTILVEKLAFPSGTATAKLIDTLHGGDGLNVAGGAYDTLEARRPTLPSDSPWRALGLSFALSSGLAAYVSFGWPAGTEATLPIFTWLGYPHATTWRWTLRLQLALVGQGMIMGPRSALSLLVGAVIAWGVLGPYARANKWAPGPIFDIEHGAQGWVLWVSIALMVAESLAAFLLVVVSQALSSLVRRPTTAPTNEGGTAAAPLNPDPLEVAPPNQLVPTSWWACGLVAALALCVGILSPMFHLPPGQILLAGLLACLVAILAVRALGQTDLNPVSGVGKLSQIVFALVAPGHVVANLVAGALAEAGAMQAGDLLQDLKAGHLLKANPRAQFYGQLIGATASVFVTVGAYNLYQRAYGVPSAQFKAPVASVWLKMALLMQQGLGALPPSTLVYAKGAAATGVALSLLEATLPHALSQLLPQGMSVGVGMYLTPDFTVPRVLGALLELAWRRCYPDSHKHLMLVVASGLVLGEGLWSIVALVLKNIWL</sequence>
<organism evidence="8 9">
    <name type="scientific">Chrysochromulina tobinii</name>
    <dbReference type="NCBI Taxonomy" id="1460289"/>
    <lineage>
        <taxon>Eukaryota</taxon>
        <taxon>Haptista</taxon>
        <taxon>Haptophyta</taxon>
        <taxon>Prymnesiophyceae</taxon>
        <taxon>Prymnesiales</taxon>
        <taxon>Chrysochromulinaceae</taxon>
        <taxon>Chrysochromulina</taxon>
    </lineage>
</organism>
<dbReference type="GO" id="GO:0016020">
    <property type="term" value="C:membrane"/>
    <property type="evidence" value="ECO:0007669"/>
    <property type="project" value="UniProtKB-SubCell"/>
</dbReference>
<comment type="subcellular location">
    <subcellularLocation>
        <location evidence="1">Membrane</location>
        <topology evidence="1">Multi-pass membrane protein</topology>
    </subcellularLocation>
</comment>
<reference evidence="9" key="1">
    <citation type="journal article" date="2015" name="PLoS Genet.">
        <title>Genome Sequence and Transcriptome Analyses of Chrysochromulina tobin: Metabolic Tools for Enhanced Algal Fitness in the Prominent Order Prymnesiales (Haptophyceae).</title>
        <authorList>
            <person name="Hovde B.T."/>
            <person name="Deodato C.R."/>
            <person name="Hunsperger H.M."/>
            <person name="Ryken S.A."/>
            <person name="Yost W."/>
            <person name="Jha R.K."/>
            <person name="Patterson J."/>
            <person name="Monnat R.J. Jr."/>
            <person name="Barlow S.B."/>
            <person name="Starkenburg S.R."/>
            <person name="Cattolico R.A."/>
        </authorList>
    </citation>
    <scope>NUCLEOTIDE SEQUENCE</scope>
    <source>
        <strain evidence="9">CCMP291</strain>
    </source>
</reference>
<feature type="transmembrane region" description="Helical" evidence="7">
    <location>
        <begin position="109"/>
        <end position="133"/>
    </location>
</feature>
<evidence type="ECO:0000256" key="1">
    <source>
        <dbReference type="ARBA" id="ARBA00004141"/>
    </source>
</evidence>
<keyword evidence="4 7" id="KW-1133">Transmembrane helix</keyword>
<feature type="transmembrane region" description="Helical" evidence="7">
    <location>
        <begin position="44"/>
        <end position="66"/>
    </location>
</feature>
<feature type="transmembrane region" description="Helical" evidence="7">
    <location>
        <begin position="412"/>
        <end position="431"/>
    </location>
</feature>
<accession>A0A0M0JKS1</accession>
<dbReference type="NCBIfam" id="TIGR00728">
    <property type="entry name" value="OPT_sfam"/>
    <property type="match status" value="1"/>
</dbReference>
<feature type="transmembrane region" description="Helical" evidence="7">
    <location>
        <begin position="319"/>
        <end position="341"/>
    </location>
</feature>
<comment type="caution">
    <text evidence="8">The sequence shown here is derived from an EMBL/GenBank/DDBJ whole genome shotgun (WGS) entry which is preliminary data.</text>
</comment>
<evidence type="ECO:0000256" key="5">
    <source>
        <dbReference type="ARBA" id="ARBA00023136"/>
    </source>
</evidence>
<evidence type="ECO:0000256" key="7">
    <source>
        <dbReference type="SAM" id="Phobius"/>
    </source>
</evidence>
<dbReference type="Proteomes" id="UP000037460">
    <property type="component" value="Unassembled WGS sequence"/>
</dbReference>
<keyword evidence="5 7" id="KW-0472">Membrane</keyword>
<feature type="transmembrane region" description="Helical" evidence="7">
    <location>
        <begin position="72"/>
        <end position="88"/>
    </location>
</feature>
<dbReference type="GO" id="GO:0035673">
    <property type="term" value="F:oligopeptide transmembrane transporter activity"/>
    <property type="evidence" value="ECO:0007669"/>
    <property type="project" value="InterPro"/>
</dbReference>
<evidence type="ECO:0000256" key="4">
    <source>
        <dbReference type="ARBA" id="ARBA00022989"/>
    </source>
</evidence>
<feature type="transmembrane region" description="Helical" evidence="7">
    <location>
        <begin position="623"/>
        <end position="645"/>
    </location>
</feature>
<feature type="transmembrane region" description="Helical" evidence="7">
    <location>
        <begin position="447"/>
        <end position="467"/>
    </location>
</feature>
<proteinExistence type="predicted"/>
<name>A0A0M0JKS1_9EUKA</name>